<keyword evidence="2" id="KW-1133">Transmembrane helix</keyword>
<reference evidence="5" key="1">
    <citation type="journal article" date="2017" name="Front. Plant Sci.">
        <title>Climate Clever Clovers: New Paradigm to Reduce the Environmental Footprint of Ruminants by Breeding Low Methanogenic Forages Utilizing Haplotype Variation.</title>
        <authorList>
            <person name="Kaur P."/>
            <person name="Appels R."/>
            <person name="Bayer P.E."/>
            <person name="Keeble-Gagnere G."/>
            <person name="Wang J."/>
            <person name="Hirakawa H."/>
            <person name="Shirasawa K."/>
            <person name="Vercoe P."/>
            <person name="Stefanova K."/>
            <person name="Durmic Z."/>
            <person name="Nichols P."/>
            <person name="Revell C."/>
            <person name="Isobe S.N."/>
            <person name="Edwards D."/>
            <person name="Erskine W."/>
        </authorList>
    </citation>
    <scope>NUCLEOTIDE SEQUENCE [LARGE SCALE GENOMIC DNA]</scope>
    <source>
        <strain evidence="5">cv. Daliak</strain>
    </source>
</reference>
<organism evidence="4 5">
    <name type="scientific">Trifolium subterraneum</name>
    <name type="common">Subterranean clover</name>
    <dbReference type="NCBI Taxonomy" id="3900"/>
    <lineage>
        <taxon>Eukaryota</taxon>
        <taxon>Viridiplantae</taxon>
        <taxon>Streptophyta</taxon>
        <taxon>Embryophyta</taxon>
        <taxon>Tracheophyta</taxon>
        <taxon>Spermatophyta</taxon>
        <taxon>Magnoliopsida</taxon>
        <taxon>eudicotyledons</taxon>
        <taxon>Gunneridae</taxon>
        <taxon>Pentapetalae</taxon>
        <taxon>rosids</taxon>
        <taxon>fabids</taxon>
        <taxon>Fabales</taxon>
        <taxon>Fabaceae</taxon>
        <taxon>Papilionoideae</taxon>
        <taxon>50 kb inversion clade</taxon>
        <taxon>NPAAA clade</taxon>
        <taxon>Hologalegina</taxon>
        <taxon>IRL clade</taxon>
        <taxon>Trifolieae</taxon>
        <taxon>Trifolium</taxon>
    </lineage>
</organism>
<dbReference type="PANTHER" id="PTHR33223">
    <property type="entry name" value="CCHC-TYPE DOMAIN-CONTAINING PROTEIN"/>
    <property type="match status" value="1"/>
</dbReference>
<evidence type="ECO:0000256" key="1">
    <source>
        <dbReference type="SAM" id="Coils"/>
    </source>
</evidence>
<evidence type="ECO:0000313" key="4">
    <source>
        <dbReference type="EMBL" id="GAU48674.1"/>
    </source>
</evidence>
<dbReference type="Pfam" id="PF03732">
    <property type="entry name" value="Retrotrans_gag"/>
    <property type="match status" value="1"/>
</dbReference>
<dbReference type="AlphaFoldDB" id="A0A2Z6NWW5"/>
<evidence type="ECO:0000259" key="3">
    <source>
        <dbReference type="Pfam" id="PF03732"/>
    </source>
</evidence>
<dbReference type="EMBL" id="DF974459">
    <property type="protein sequence ID" value="GAU48674.1"/>
    <property type="molecule type" value="Genomic_DNA"/>
</dbReference>
<accession>A0A2Z6NWW5</accession>
<feature type="coiled-coil region" evidence="1">
    <location>
        <begin position="161"/>
        <end position="188"/>
    </location>
</feature>
<dbReference type="InterPro" id="IPR005162">
    <property type="entry name" value="Retrotrans_gag_dom"/>
</dbReference>
<gene>
    <name evidence="4" type="ORF">TSUD_324710</name>
</gene>
<protein>
    <recommendedName>
        <fullName evidence="3">Retrotransposon gag domain-containing protein</fullName>
    </recommendedName>
</protein>
<sequence>MTNLRKIFFSIISIGVIISALFTNKAKATARLKDITDLNVRDGLRGFNPNHHIFLQSGNGYHIARLSPAGPDPHHHRSLQAGEVDPIVSLSPGYPDPHHHHSLKPDNVYHKARLSPKSPDPHHHRSLQSGNVYHIVRLSPAGTFSSGLLFDPEIEKTARANRKAVRQATEAERLLASLDQDFEEVQTNTEEEQIDMAEEEPNHPNTVINALKEDQYSGSKSQCLNLHLSHFYDACDYTDPPGISESDKRLRLFKFSLTGRAKDWLDTIPPGTIATWQELERKFKDRYFSIHKFLERRSEIMNFEQGDGETLYDAWERFKLCLKKCPDHGIDDLQQMQYFTQGLRPQTRMLLDASTSGSLKNKDEVEAKELIETMTNNEYRAQNDRGAKKKAGILELDTNSVILAQMKLVTSQMEERIQSYIKSTLDLDSDETLWKSESLHSERVQKLELFRSSKRIRMSARVQKLKDVQMPTRVKKLSASQELFR</sequence>
<dbReference type="PANTHER" id="PTHR33223:SF11">
    <property type="entry name" value="ELEMENT PROTEIN, PUTATIVE-RELATED"/>
    <property type="match status" value="1"/>
</dbReference>
<proteinExistence type="predicted"/>
<keyword evidence="2" id="KW-0812">Transmembrane</keyword>
<keyword evidence="5" id="KW-1185">Reference proteome</keyword>
<dbReference type="OrthoDB" id="1436910at2759"/>
<feature type="domain" description="Retrotransposon gag" evidence="3">
    <location>
        <begin position="251"/>
        <end position="345"/>
    </location>
</feature>
<evidence type="ECO:0000256" key="2">
    <source>
        <dbReference type="SAM" id="Phobius"/>
    </source>
</evidence>
<dbReference type="Proteomes" id="UP000242715">
    <property type="component" value="Unassembled WGS sequence"/>
</dbReference>
<keyword evidence="1" id="KW-0175">Coiled coil</keyword>
<evidence type="ECO:0000313" key="5">
    <source>
        <dbReference type="Proteomes" id="UP000242715"/>
    </source>
</evidence>
<name>A0A2Z6NWW5_TRISU</name>
<feature type="transmembrane region" description="Helical" evidence="2">
    <location>
        <begin position="6"/>
        <end position="23"/>
    </location>
</feature>
<keyword evidence="2" id="KW-0472">Membrane</keyword>